<feature type="compositionally biased region" description="Basic and acidic residues" evidence="13">
    <location>
        <begin position="290"/>
        <end position="301"/>
    </location>
</feature>
<dbReference type="CDD" id="cd00653">
    <property type="entry name" value="RNA_pol_B_RPB2"/>
    <property type="match status" value="1"/>
</dbReference>
<dbReference type="NCBIfam" id="NF007175">
    <property type="entry name" value="PRK09606.1"/>
    <property type="match status" value="1"/>
</dbReference>
<feature type="domain" description="RNA polymerase Rpb2" evidence="16">
    <location>
        <begin position="479"/>
        <end position="665"/>
    </location>
</feature>
<dbReference type="FunFam" id="2.40.270.10:FF:000006">
    <property type="entry name" value="DNA-directed RNA polymerase subunit beta"/>
    <property type="match status" value="1"/>
</dbReference>
<evidence type="ECO:0000256" key="9">
    <source>
        <dbReference type="ARBA" id="ARBA00023163"/>
    </source>
</evidence>
<evidence type="ECO:0000313" key="21">
    <source>
        <dbReference type="EMBL" id="KAL3767216.1"/>
    </source>
</evidence>
<evidence type="ECO:0000256" key="7">
    <source>
        <dbReference type="ARBA" id="ARBA00022771"/>
    </source>
</evidence>
<evidence type="ECO:0000256" key="11">
    <source>
        <dbReference type="RuleBase" id="RU000434"/>
    </source>
</evidence>
<dbReference type="FunFam" id="3.90.1070.20:FF:000002">
    <property type="entry name" value="DNA-directed RNA polymerase subunit beta"/>
    <property type="match status" value="1"/>
</dbReference>
<dbReference type="PROSITE" id="PS01166">
    <property type="entry name" value="RNA_POL_BETA"/>
    <property type="match status" value="1"/>
</dbReference>
<comment type="similarity">
    <text evidence="2 11">Belongs to the RNA polymerase beta chain family.</text>
</comment>
<comment type="subcellular location">
    <subcellularLocation>
        <location evidence="1">Nucleus</location>
    </subcellularLocation>
</comment>
<feature type="region of interest" description="Disordered" evidence="13">
    <location>
        <begin position="1"/>
        <end position="159"/>
    </location>
</feature>
<dbReference type="Gene3D" id="2.40.270.10">
    <property type="entry name" value="DNA-directed RNA polymerase, subunit 2, domain 6"/>
    <property type="match status" value="1"/>
</dbReference>
<evidence type="ECO:0000256" key="1">
    <source>
        <dbReference type="ARBA" id="ARBA00004123"/>
    </source>
</evidence>
<evidence type="ECO:0000259" key="17">
    <source>
        <dbReference type="Pfam" id="PF04563"/>
    </source>
</evidence>
<name>A0ABD3MWM6_9STRA</name>
<sequence length="1461" mass="163764">MPPRASKKPPPGGTASRRVKVEDVQQQEVDININTGGGDDDSSKLLFMNDDDTKSTNKKGRVDSNSKVIYPRKNLPLLQKQQQRTATDSSSEGGDDDFHTNNINSSSSKMPVVGYVRATPPGHLLNRLPPDQQHQKLQRHKQQQQQQQQNQQQRLDNEGWIKIRSDPLKHGTFPKEGFDHILGNHEIRQVDGIPIGGRIVELDGPYPSSSLADVHDDDFDFCDNVSTKKKKQQQHHHQKSAAAGEYLEPEEEAALQAELAARRMALARMENIDYDSSNSTNNDGASTTTQHHDASDGHEYGASRTPLDAPIGSLREKWRVLPHFLKLRGLMKQHIDSFDHFVSVEMKQIVQSPSACEIRSDHDPKFYLRYTDCWVGEPSIDEDSYATTQTTPFQCRLRDCTYSAPIYVNVRYTRGRQIVVKKKVTIGRMPIMLRSSKCLLRGKSERELAQMKECPYDPGGYFIVKGVEKVILIQEQLSKNRVIIEEDSKTGCVSASITSSTRERKSKAYIFIKNGRLFLKHNTLAEDVPICVAIKAMGVESDLEFVQSVGSEREVVDSLALSLEEPTRLNIATQKQALRYIGNKMRAKSALTWGKSPYASTRKLSPEDEARDVLANVVLSHVPVLNFDFRAKVIYIGHIVRRLVMVQLGKSSLDDKDYYGNKRLELAGSLLSLLFEDLFKHFNSDLKKQTDMVLSKPNRAQAFDVIKTIRPDSITYGMMSAISSGNWVLKRFRMERAGVTQVLSRLSYMSALGMMTRVNSQFEKTRKVSGPRSLQASQWGMLCPADTPEGEACGLVKNLALLAHITTDEESGPIERLCRDLGVEDVRLLSGHEIHSRNAYLILLNGLILGVHTRPMWLVKSLRTLRRQGQVGEFVSVYLHDGQKAVHIATDGGRVCRPLIIVDERTSLPRLKQVHIEGLALGTIHIKDLLRQGVVEYIDVNEENNCLIAVAERELEVRRRAVGEDIKAGRVREWMAYTHLEIDPMTLLGVVAGLIPNPHHNQSPRNTYQSAMGKQAIGTIGINQYARFDGLIYTMIYPHKPMVKTRTLDLVNFDSVPAGQNACIAVMSYSGYDIEDAVVLNKASIDRGFGRCMVLKKQQASVRRYQNGTVDRTLGAPDPQSFPDGEDDKRYARYRAVDKDGLCMVGELLENGTIMVNKESPADTSTPVEKLRQVDYKYAGHSYRSSAPSYVDRVLISSNENEQFLIKVMMRQVRRPELGDKFASRHGQKGVCGLIVGQVDMPFNEMGISPDLIMNPHGFPSRMTVGKLIEALVGKAGVFEGRQAYASAFGEEFGSTDTVQSAELALIRNGFNYTGKDVFYSGVNGAPLDAYIFSGPCFYQKLKHMVLDKMHARSRGPRAVLTRQPTEGRSRDGGLRLGEMERDCLIAYGASNLIMERLMHSSDAFSASVCLSCGLLQYQNWCQFCRSGEKVADIRLPYACKLLFQELQAMNVLPRLRLKDV</sequence>
<dbReference type="Pfam" id="PF04567">
    <property type="entry name" value="RNA_pol_Rpb2_5"/>
    <property type="match status" value="1"/>
</dbReference>
<evidence type="ECO:0000259" key="20">
    <source>
        <dbReference type="Pfam" id="PF04567"/>
    </source>
</evidence>
<dbReference type="Gene3D" id="3.90.1070.20">
    <property type="match status" value="1"/>
</dbReference>
<dbReference type="Pfam" id="PF04561">
    <property type="entry name" value="RNA_pol_Rpb2_2"/>
    <property type="match status" value="1"/>
</dbReference>
<evidence type="ECO:0000256" key="10">
    <source>
        <dbReference type="ARBA" id="ARBA00023242"/>
    </source>
</evidence>
<dbReference type="InterPro" id="IPR007641">
    <property type="entry name" value="RNA_pol_Rpb2_7"/>
</dbReference>
<evidence type="ECO:0000256" key="4">
    <source>
        <dbReference type="ARBA" id="ARBA00022679"/>
    </source>
</evidence>
<dbReference type="Proteomes" id="UP001530293">
    <property type="component" value="Unassembled WGS sequence"/>
</dbReference>
<feature type="domain" description="RNA polymerase beta subunit protrusion" evidence="17">
    <location>
        <begin position="329"/>
        <end position="710"/>
    </location>
</feature>
<dbReference type="InterPro" id="IPR007647">
    <property type="entry name" value="RNA_pol_Rpb2_5"/>
</dbReference>
<keyword evidence="7" id="KW-0863">Zinc-finger</keyword>
<evidence type="ECO:0000256" key="3">
    <source>
        <dbReference type="ARBA" id="ARBA00022478"/>
    </source>
</evidence>
<feature type="compositionally biased region" description="Basic and acidic residues" evidence="13">
    <location>
        <begin position="51"/>
        <end position="64"/>
    </location>
</feature>
<feature type="compositionally biased region" description="Low complexity" evidence="13">
    <location>
        <begin position="143"/>
        <end position="154"/>
    </location>
</feature>
<feature type="compositionally biased region" description="Polar residues" evidence="13">
    <location>
        <begin position="274"/>
        <end position="289"/>
    </location>
</feature>
<dbReference type="Pfam" id="PF04566">
    <property type="entry name" value="RNA_pol_Rpb2_4"/>
    <property type="match status" value="1"/>
</dbReference>
<dbReference type="InterPro" id="IPR007644">
    <property type="entry name" value="RNA_pol_bsu_protrusion"/>
</dbReference>
<dbReference type="GO" id="GO:0006383">
    <property type="term" value="P:transcription by RNA polymerase III"/>
    <property type="evidence" value="ECO:0007669"/>
    <property type="project" value="UniProtKB-ARBA"/>
</dbReference>
<keyword evidence="4 12" id="KW-0808">Transferase</keyword>
<feature type="domain" description="RNA polymerase Rpb2" evidence="15">
    <location>
        <begin position="1373"/>
        <end position="1457"/>
    </location>
</feature>
<dbReference type="Gene3D" id="3.90.1100.10">
    <property type="match status" value="1"/>
</dbReference>
<dbReference type="Pfam" id="PF04560">
    <property type="entry name" value="RNA_pol_Rpb2_7"/>
    <property type="match status" value="1"/>
</dbReference>
<proteinExistence type="inferred from homology"/>
<dbReference type="Pfam" id="PF04563">
    <property type="entry name" value="RNA_pol_Rpb2_1"/>
    <property type="match status" value="1"/>
</dbReference>
<feature type="domain" description="RNA polymerase Rpb2" evidence="18">
    <location>
        <begin position="741"/>
        <end position="805"/>
    </location>
</feature>
<keyword evidence="10" id="KW-0539">Nucleus</keyword>
<feature type="compositionally biased region" description="Polar residues" evidence="13">
    <location>
        <begin position="79"/>
        <end position="92"/>
    </location>
</feature>
<dbReference type="FunFam" id="3.90.1100.10:FF:000014">
    <property type="entry name" value="DNA-directed RNA polymerase subunit beta"/>
    <property type="match status" value="1"/>
</dbReference>
<feature type="compositionally biased region" description="Pro residues" evidence="13">
    <location>
        <begin position="1"/>
        <end position="12"/>
    </location>
</feature>
<dbReference type="InterPro" id="IPR007121">
    <property type="entry name" value="RNA_pol_bsu_CS"/>
</dbReference>
<dbReference type="GO" id="GO:0000428">
    <property type="term" value="C:DNA-directed RNA polymerase complex"/>
    <property type="evidence" value="ECO:0007669"/>
    <property type="project" value="UniProtKB-KW"/>
</dbReference>
<evidence type="ECO:0000256" key="5">
    <source>
        <dbReference type="ARBA" id="ARBA00022695"/>
    </source>
</evidence>
<dbReference type="GO" id="GO:0003899">
    <property type="term" value="F:DNA-directed RNA polymerase activity"/>
    <property type="evidence" value="ECO:0007669"/>
    <property type="project" value="UniProtKB-EC"/>
</dbReference>
<evidence type="ECO:0000259" key="18">
    <source>
        <dbReference type="Pfam" id="PF04565"/>
    </source>
</evidence>
<dbReference type="InterPro" id="IPR037033">
    <property type="entry name" value="DNA-dir_RNAP_su2_hyb_sf"/>
</dbReference>
<dbReference type="Pfam" id="PF04565">
    <property type="entry name" value="RNA_pol_Rpb2_3"/>
    <property type="match status" value="1"/>
</dbReference>
<evidence type="ECO:0000259" key="15">
    <source>
        <dbReference type="Pfam" id="PF04560"/>
    </source>
</evidence>
<dbReference type="InterPro" id="IPR007642">
    <property type="entry name" value="RNA_pol_Rpb2_2"/>
</dbReference>
<dbReference type="Gene3D" id="3.90.1110.10">
    <property type="entry name" value="RNA polymerase Rpb2, domain 2"/>
    <property type="match status" value="1"/>
</dbReference>
<protein>
    <recommendedName>
        <fullName evidence="12">DNA-directed RNA polymerase subunit beta</fullName>
        <ecNumber evidence="12">2.7.7.6</ecNumber>
    </recommendedName>
</protein>
<dbReference type="SUPFAM" id="SSF64484">
    <property type="entry name" value="beta and beta-prime subunits of DNA dependent RNA-polymerase"/>
    <property type="match status" value="1"/>
</dbReference>
<keyword evidence="22" id="KW-1185">Reference proteome</keyword>
<keyword evidence="3 12" id="KW-0240">DNA-directed RNA polymerase</keyword>
<dbReference type="FunFam" id="3.90.1800.10:FF:000003">
    <property type="entry name" value="DNA-directed RNA polymerase subunit beta"/>
    <property type="match status" value="1"/>
</dbReference>
<keyword evidence="6" id="KW-0479">Metal-binding</keyword>
<dbReference type="GO" id="GO:0005634">
    <property type="term" value="C:nucleus"/>
    <property type="evidence" value="ECO:0007669"/>
    <property type="project" value="UniProtKB-SubCell"/>
</dbReference>
<dbReference type="InterPro" id="IPR007120">
    <property type="entry name" value="DNA-dir_RNAP_su2_dom"/>
</dbReference>
<dbReference type="Pfam" id="PF00562">
    <property type="entry name" value="RNA_pol_Rpb2_6"/>
    <property type="match status" value="1"/>
</dbReference>
<dbReference type="InterPro" id="IPR037034">
    <property type="entry name" value="RNA_pol_Rpb2_2_sf"/>
</dbReference>
<dbReference type="InterPro" id="IPR015712">
    <property type="entry name" value="DNA-dir_RNA_pol_su2"/>
</dbReference>
<evidence type="ECO:0000256" key="13">
    <source>
        <dbReference type="SAM" id="MobiDB-lite"/>
    </source>
</evidence>
<feature type="domain" description="DNA-directed RNA polymerase subunit 2 hybrid-binding" evidence="14">
    <location>
        <begin position="991"/>
        <end position="1371"/>
    </location>
</feature>
<feature type="compositionally biased region" description="Polar residues" evidence="13">
    <location>
        <begin position="100"/>
        <end position="109"/>
    </location>
</feature>
<dbReference type="FunFam" id="3.90.1110.10:FF:000006">
    <property type="entry name" value="DNA-directed RNA polymerase subunit beta"/>
    <property type="match status" value="1"/>
</dbReference>
<dbReference type="Gene3D" id="3.90.1800.10">
    <property type="entry name" value="RNA polymerase alpha subunit dimerisation domain"/>
    <property type="match status" value="1"/>
</dbReference>
<evidence type="ECO:0000256" key="6">
    <source>
        <dbReference type="ARBA" id="ARBA00022723"/>
    </source>
</evidence>
<dbReference type="Gene3D" id="2.40.50.150">
    <property type="match status" value="1"/>
</dbReference>
<dbReference type="FunFam" id="3.90.1100.10:FF:000042">
    <property type="entry name" value="DNA-directed RNA polymerase subunit beta"/>
    <property type="match status" value="1"/>
</dbReference>
<feature type="region of interest" description="Disordered" evidence="13">
    <location>
        <begin position="274"/>
        <end position="306"/>
    </location>
</feature>
<evidence type="ECO:0000256" key="8">
    <source>
        <dbReference type="ARBA" id="ARBA00022833"/>
    </source>
</evidence>
<evidence type="ECO:0000256" key="2">
    <source>
        <dbReference type="ARBA" id="ARBA00006835"/>
    </source>
</evidence>
<keyword evidence="9 12" id="KW-0804">Transcription</keyword>
<dbReference type="InterPro" id="IPR007646">
    <property type="entry name" value="RNA_pol_Rpb2_4"/>
</dbReference>
<feature type="domain" description="RNA polymerase Rpb2" evidence="19">
    <location>
        <begin position="842"/>
        <end position="903"/>
    </location>
</feature>
<feature type="domain" description="RNA polymerase Rpb2" evidence="20">
    <location>
        <begin position="927"/>
        <end position="984"/>
    </location>
</feature>
<evidence type="ECO:0000256" key="12">
    <source>
        <dbReference type="RuleBase" id="RU363031"/>
    </source>
</evidence>
<evidence type="ECO:0000259" key="14">
    <source>
        <dbReference type="Pfam" id="PF00562"/>
    </source>
</evidence>
<organism evidence="21 22">
    <name type="scientific">Discostella pseudostelligera</name>
    <dbReference type="NCBI Taxonomy" id="259834"/>
    <lineage>
        <taxon>Eukaryota</taxon>
        <taxon>Sar</taxon>
        <taxon>Stramenopiles</taxon>
        <taxon>Ochrophyta</taxon>
        <taxon>Bacillariophyta</taxon>
        <taxon>Coscinodiscophyceae</taxon>
        <taxon>Thalassiosirophycidae</taxon>
        <taxon>Stephanodiscales</taxon>
        <taxon>Stephanodiscaceae</taxon>
        <taxon>Discostella</taxon>
    </lineage>
</organism>
<reference evidence="21 22" key="1">
    <citation type="submission" date="2024-10" db="EMBL/GenBank/DDBJ databases">
        <title>Updated reference genomes for cyclostephanoid diatoms.</title>
        <authorList>
            <person name="Roberts W.R."/>
            <person name="Alverson A.J."/>
        </authorList>
    </citation>
    <scope>NUCLEOTIDE SEQUENCE [LARGE SCALE GENOMIC DNA]</scope>
    <source>
        <strain evidence="21 22">AJA232-27</strain>
    </source>
</reference>
<keyword evidence="8" id="KW-0862">Zinc</keyword>
<dbReference type="GO" id="GO:0008270">
    <property type="term" value="F:zinc ion binding"/>
    <property type="evidence" value="ECO:0007669"/>
    <property type="project" value="UniProtKB-KW"/>
</dbReference>
<dbReference type="FunFam" id="2.40.270.10:FF:000011">
    <property type="entry name" value="DNA-directed RNA polymerase subunit beta"/>
    <property type="match status" value="1"/>
</dbReference>
<dbReference type="PANTHER" id="PTHR20856">
    <property type="entry name" value="DNA-DIRECTED RNA POLYMERASE I SUBUNIT 2"/>
    <property type="match status" value="1"/>
</dbReference>
<comment type="catalytic activity">
    <reaction evidence="12">
        <text>RNA(n) + a ribonucleoside 5'-triphosphate = RNA(n+1) + diphosphate</text>
        <dbReference type="Rhea" id="RHEA:21248"/>
        <dbReference type="Rhea" id="RHEA-COMP:14527"/>
        <dbReference type="Rhea" id="RHEA-COMP:17342"/>
        <dbReference type="ChEBI" id="CHEBI:33019"/>
        <dbReference type="ChEBI" id="CHEBI:61557"/>
        <dbReference type="ChEBI" id="CHEBI:140395"/>
        <dbReference type="EC" id="2.7.7.6"/>
    </reaction>
</comment>
<dbReference type="InterPro" id="IPR007645">
    <property type="entry name" value="RNA_pol_Rpb2_3"/>
</dbReference>
<comment type="function">
    <text evidence="12">DNA-dependent RNA polymerase catalyzes the transcription of DNA into RNA using the four ribonucleoside triphosphates as substrates.</text>
</comment>
<keyword evidence="5 12" id="KW-0548">Nucleotidyltransferase</keyword>
<accession>A0ABD3MWM6</accession>
<evidence type="ECO:0000259" key="19">
    <source>
        <dbReference type="Pfam" id="PF04566"/>
    </source>
</evidence>
<comment type="caution">
    <text evidence="21">The sequence shown here is derived from an EMBL/GenBank/DDBJ whole genome shotgun (WGS) entry which is preliminary data.</text>
</comment>
<evidence type="ECO:0000313" key="22">
    <source>
        <dbReference type="Proteomes" id="UP001530293"/>
    </source>
</evidence>
<gene>
    <name evidence="21" type="ORF">ACHAWU_003307</name>
</gene>
<evidence type="ECO:0000259" key="16">
    <source>
        <dbReference type="Pfam" id="PF04561"/>
    </source>
</evidence>
<dbReference type="EMBL" id="JALLBG020000077">
    <property type="protein sequence ID" value="KAL3767216.1"/>
    <property type="molecule type" value="Genomic_DNA"/>
</dbReference>
<dbReference type="InterPro" id="IPR014724">
    <property type="entry name" value="RNA_pol_RPB2_OB-fold"/>
</dbReference>
<dbReference type="EC" id="2.7.7.6" evidence="12"/>